<sequence length="164" mass="18603">MMATAYNYPSSSHAQIGSFAPSKFRRQREVRTGQAVELVSSSNRLARIPSDSRIRFSEVECTEPRIWYLPIFRVRRCARPVFASHHHSPVLASTTLSSTPPLDWVSLRTPERLLAVVAVSSYGASRCVQTSFPSRWRRCRPELEHAVHTPVVLKRALDVLCMLI</sequence>
<gene>
    <name evidence="1" type="ORF">EXIGLDRAFT_47972</name>
</gene>
<dbReference type="EMBL" id="KV425892">
    <property type="protein sequence ID" value="KZW01696.1"/>
    <property type="molecule type" value="Genomic_DNA"/>
</dbReference>
<dbReference type="InParanoid" id="A0A165P5V0"/>
<dbReference type="AlphaFoldDB" id="A0A165P5V0"/>
<name>A0A165P5V0_EXIGL</name>
<dbReference type="Proteomes" id="UP000077266">
    <property type="component" value="Unassembled WGS sequence"/>
</dbReference>
<reference evidence="1 2" key="1">
    <citation type="journal article" date="2016" name="Mol. Biol. Evol.">
        <title>Comparative Genomics of Early-Diverging Mushroom-Forming Fungi Provides Insights into the Origins of Lignocellulose Decay Capabilities.</title>
        <authorList>
            <person name="Nagy L.G."/>
            <person name="Riley R."/>
            <person name="Tritt A."/>
            <person name="Adam C."/>
            <person name="Daum C."/>
            <person name="Floudas D."/>
            <person name="Sun H."/>
            <person name="Yadav J.S."/>
            <person name="Pangilinan J."/>
            <person name="Larsson K.H."/>
            <person name="Matsuura K."/>
            <person name="Barry K."/>
            <person name="Labutti K."/>
            <person name="Kuo R."/>
            <person name="Ohm R.A."/>
            <person name="Bhattacharya S.S."/>
            <person name="Shirouzu T."/>
            <person name="Yoshinaga Y."/>
            <person name="Martin F.M."/>
            <person name="Grigoriev I.V."/>
            <person name="Hibbett D.S."/>
        </authorList>
    </citation>
    <scope>NUCLEOTIDE SEQUENCE [LARGE SCALE GENOMIC DNA]</scope>
    <source>
        <strain evidence="1 2">HHB12029</strain>
    </source>
</reference>
<organism evidence="1 2">
    <name type="scientific">Exidia glandulosa HHB12029</name>
    <dbReference type="NCBI Taxonomy" id="1314781"/>
    <lineage>
        <taxon>Eukaryota</taxon>
        <taxon>Fungi</taxon>
        <taxon>Dikarya</taxon>
        <taxon>Basidiomycota</taxon>
        <taxon>Agaricomycotina</taxon>
        <taxon>Agaricomycetes</taxon>
        <taxon>Auriculariales</taxon>
        <taxon>Exidiaceae</taxon>
        <taxon>Exidia</taxon>
    </lineage>
</organism>
<keyword evidence="2" id="KW-1185">Reference proteome</keyword>
<protein>
    <submittedName>
        <fullName evidence="1">Uncharacterized protein</fullName>
    </submittedName>
</protein>
<evidence type="ECO:0000313" key="2">
    <source>
        <dbReference type="Proteomes" id="UP000077266"/>
    </source>
</evidence>
<accession>A0A165P5V0</accession>
<evidence type="ECO:0000313" key="1">
    <source>
        <dbReference type="EMBL" id="KZW01696.1"/>
    </source>
</evidence>
<proteinExistence type="predicted"/>